<evidence type="ECO:0000256" key="4">
    <source>
        <dbReference type="PIRSR" id="PIRSR036979-1"/>
    </source>
</evidence>
<dbReference type="Pfam" id="PF00491">
    <property type="entry name" value="Arginase"/>
    <property type="match status" value="1"/>
</dbReference>
<dbReference type="RefSeq" id="WP_178930707.1">
    <property type="nucleotide sequence ID" value="NZ_JACBAZ010000001.1"/>
</dbReference>
<sequence length="296" mass="32641">MHFLSSEFPQSSPEDALFHIIPMPMEQTVSYGAGTALGPQAILDASYQLEAYDGTSYPGELGIYTSEAIDCSGDDESCFSNLEVACRSAYQTGKIPVTLGGEHSLSIAPVRALHATRQDFGVIQIDAHADLRDTYEGNPNSHACVMRRIHELGIPIFQIGIRNLCKEEINYRKQHHIGFLDAEAIYQNGIPITILPEDFPRNLYLTFDIDAFDASLMPATGTPEPGGLFWWQALDICRNIAQNRHIVGLDIVELAPKQELHSCSYTAAKLTYALMGISSAPPESAPLQLIEKRFVK</sequence>
<feature type="binding site" evidence="4">
    <location>
        <position position="103"/>
    </location>
    <ligand>
        <name>Mn(2+)</name>
        <dbReference type="ChEBI" id="CHEBI:29035"/>
        <label>1</label>
    </ligand>
</feature>
<accession>A0A851GIX6</accession>
<dbReference type="PIRSF" id="PIRSF036979">
    <property type="entry name" value="Arginase"/>
    <property type="match status" value="1"/>
</dbReference>
<dbReference type="PANTHER" id="PTHR11358">
    <property type="entry name" value="ARGINASE/AGMATINASE"/>
    <property type="match status" value="1"/>
</dbReference>
<evidence type="ECO:0000256" key="3">
    <source>
        <dbReference type="ARBA" id="ARBA00022801"/>
    </source>
</evidence>
<organism evidence="6 7">
    <name type="scientific">Oceaniferula marina</name>
    <dbReference type="NCBI Taxonomy" id="2748318"/>
    <lineage>
        <taxon>Bacteria</taxon>
        <taxon>Pseudomonadati</taxon>
        <taxon>Verrucomicrobiota</taxon>
        <taxon>Verrucomicrobiia</taxon>
        <taxon>Verrucomicrobiales</taxon>
        <taxon>Verrucomicrobiaceae</taxon>
        <taxon>Oceaniferula</taxon>
    </lineage>
</organism>
<feature type="binding site" evidence="4">
    <location>
        <position position="126"/>
    </location>
    <ligand>
        <name>Mn(2+)</name>
        <dbReference type="ChEBI" id="CHEBI:29035"/>
        <label>2</label>
    </ligand>
</feature>
<dbReference type="SUPFAM" id="SSF52768">
    <property type="entry name" value="Arginase/deacetylase"/>
    <property type="match status" value="1"/>
</dbReference>
<comment type="cofactor">
    <cofactor evidence="4">
        <name>Mn(2+)</name>
        <dbReference type="ChEBI" id="CHEBI:29035"/>
    </cofactor>
    <text evidence="4">Binds 2 manganese ions per subunit.</text>
</comment>
<dbReference type="InterPro" id="IPR023696">
    <property type="entry name" value="Ureohydrolase_dom_sf"/>
</dbReference>
<feature type="binding site" evidence="4">
    <location>
        <position position="208"/>
    </location>
    <ligand>
        <name>Mn(2+)</name>
        <dbReference type="ChEBI" id="CHEBI:29035"/>
        <label>1</label>
    </ligand>
</feature>
<dbReference type="EC" id="3.5.3.11" evidence="6"/>
<dbReference type="GO" id="GO:0008783">
    <property type="term" value="F:agmatinase activity"/>
    <property type="evidence" value="ECO:0007669"/>
    <property type="project" value="UniProtKB-EC"/>
</dbReference>
<dbReference type="AlphaFoldDB" id="A0A851GIX6"/>
<comment type="similarity">
    <text evidence="1">Belongs to the arginase family. Agmatinase subfamily.</text>
</comment>
<dbReference type="InterPro" id="IPR005925">
    <property type="entry name" value="Agmatinase-rel"/>
</dbReference>
<dbReference type="CDD" id="cd11593">
    <property type="entry name" value="Agmatinase-like_2"/>
    <property type="match status" value="1"/>
</dbReference>
<dbReference type="InterPro" id="IPR020855">
    <property type="entry name" value="Ureohydrolase_Mn_BS"/>
</dbReference>
<evidence type="ECO:0000256" key="2">
    <source>
        <dbReference type="ARBA" id="ARBA00022723"/>
    </source>
</evidence>
<dbReference type="Gene3D" id="3.40.800.10">
    <property type="entry name" value="Ureohydrolase domain"/>
    <property type="match status" value="1"/>
</dbReference>
<dbReference type="InterPro" id="IPR006035">
    <property type="entry name" value="Ureohydrolase"/>
</dbReference>
<evidence type="ECO:0000256" key="1">
    <source>
        <dbReference type="ARBA" id="ARBA00009227"/>
    </source>
</evidence>
<keyword evidence="4" id="KW-0464">Manganese</keyword>
<dbReference type="PROSITE" id="PS51409">
    <property type="entry name" value="ARGINASE_2"/>
    <property type="match status" value="1"/>
</dbReference>
<dbReference type="NCBIfam" id="TIGR01230">
    <property type="entry name" value="agmatinase"/>
    <property type="match status" value="1"/>
</dbReference>
<evidence type="ECO:0000313" key="6">
    <source>
        <dbReference type="EMBL" id="NWK54164.1"/>
    </source>
</evidence>
<dbReference type="PROSITE" id="PS01053">
    <property type="entry name" value="ARGINASE_1"/>
    <property type="match status" value="1"/>
</dbReference>
<name>A0A851GIX6_9BACT</name>
<gene>
    <name evidence="6" type="primary">speB</name>
    <name evidence="6" type="ORF">HW115_00960</name>
</gene>
<keyword evidence="7" id="KW-1185">Reference proteome</keyword>
<dbReference type="Proteomes" id="UP000557872">
    <property type="component" value="Unassembled WGS sequence"/>
</dbReference>
<evidence type="ECO:0000256" key="5">
    <source>
        <dbReference type="RuleBase" id="RU003684"/>
    </source>
</evidence>
<keyword evidence="2 4" id="KW-0479">Metal-binding</keyword>
<proteinExistence type="inferred from homology"/>
<comment type="caution">
    <text evidence="6">The sequence shown here is derived from an EMBL/GenBank/DDBJ whole genome shotgun (WGS) entry which is preliminary data.</text>
</comment>
<protein>
    <submittedName>
        <fullName evidence="6">Agmatinase</fullName>
        <ecNumber evidence="6">3.5.3.11</ecNumber>
    </submittedName>
</protein>
<feature type="binding site" evidence="4">
    <location>
        <position position="128"/>
    </location>
    <ligand>
        <name>Mn(2+)</name>
        <dbReference type="ChEBI" id="CHEBI:29035"/>
        <label>1</label>
    </ligand>
</feature>
<dbReference type="GO" id="GO:0046872">
    <property type="term" value="F:metal ion binding"/>
    <property type="evidence" value="ECO:0007669"/>
    <property type="project" value="UniProtKB-KW"/>
</dbReference>
<evidence type="ECO:0000313" key="7">
    <source>
        <dbReference type="Proteomes" id="UP000557872"/>
    </source>
</evidence>
<reference evidence="6 7" key="1">
    <citation type="submission" date="2020-07" db="EMBL/GenBank/DDBJ databases">
        <title>Roseicoccus Jingziensis gen. nov., sp. nov., isolated from coastal seawater.</title>
        <authorList>
            <person name="Feng X."/>
        </authorList>
    </citation>
    <scope>NUCLEOTIDE SEQUENCE [LARGE SCALE GENOMIC DNA]</scope>
    <source>
        <strain evidence="6 7">N1E253</strain>
    </source>
</reference>
<keyword evidence="3 5" id="KW-0378">Hydrolase</keyword>
<feature type="binding site" evidence="4">
    <location>
        <position position="210"/>
    </location>
    <ligand>
        <name>Mn(2+)</name>
        <dbReference type="ChEBI" id="CHEBI:29035"/>
        <label>1</label>
    </ligand>
</feature>
<dbReference type="GO" id="GO:0033389">
    <property type="term" value="P:putrescine biosynthetic process from arginine, via agmatine"/>
    <property type="evidence" value="ECO:0007669"/>
    <property type="project" value="TreeGrafter"/>
</dbReference>
<dbReference type="PANTHER" id="PTHR11358:SF26">
    <property type="entry name" value="GUANIDINO ACID HYDROLASE, MITOCHONDRIAL"/>
    <property type="match status" value="1"/>
</dbReference>
<dbReference type="EMBL" id="JACBAZ010000001">
    <property type="protein sequence ID" value="NWK54164.1"/>
    <property type="molecule type" value="Genomic_DNA"/>
</dbReference>
<feature type="binding site" evidence="4">
    <location>
        <position position="130"/>
    </location>
    <ligand>
        <name>Mn(2+)</name>
        <dbReference type="ChEBI" id="CHEBI:29035"/>
        <label>1</label>
    </ligand>
</feature>